<proteinExistence type="inferred from homology"/>
<feature type="region of interest" description="Disordered" evidence="3">
    <location>
        <begin position="1"/>
        <end position="56"/>
    </location>
</feature>
<reference evidence="6" key="1">
    <citation type="submission" date="2011-02" db="EMBL/GenBank/DDBJ databases">
        <title>The Genome Sequence of Capsaspora owczarzaki ATCC 30864.</title>
        <authorList>
            <person name="Russ C."/>
            <person name="Cuomo C."/>
            <person name="Burger G."/>
            <person name="Gray M.W."/>
            <person name="Holland P.W.H."/>
            <person name="King N."/>
            <person name="Lang F.B.F."/>
            <person name="Roger A.J."/>
            <person name="Ruiz-Trillo I."/>
            <person name="Young S.K."/>
            <person name="Zeng Q."/>
            <person name="Gargeya S."/>
            <person name="Alvarado L."/>
            <person name="Berlin A."/>
            <person name="Chapman S.B."/>
            <person name="Chen Z."/>
            <person name="Freedman E."/>
            <person name="Gellesch M."/>
            <person name="Goldberg J."/>
            <person name="Griggs A."/>
            <person name="Gujja S."/>
            <person name="Heilman E."/>
            <person name="Heiman D."/>
            <person name="Howarth C."/>
            <person name="Mehta T."/>
            <person name="Neiman D."/>
            <person name="Pearson M."/>
            <person name="Roberts A."/>
            <person name="Saif S."/>
            <person name="Shea T."/>
            <person name="Shenoy N."/>
            <person name="Sisk P."/>
            <person name="Stolte C."/>
            <person name="Sykes S."/>
            <person name="White J."/>
            <person name="Yandava C."/>
            <person name="Haas B."/>
            <person name="Nusbaum C."/>
            <person name="Birren B."/>
        </authorList>
    </citation>
    <scope>NUCLEOTIDE SEQUENCE</scope>
    <source>
        <strain evidence="6">ATCC 30864</strain>
    </source>
</reference>
<dbReference type="CDD" id="cd01285">
    <property type="entry name" value="nucleoside_deaminase"/>
    <property type="match status" value="1"/>
</dbReference>
<dbReference type="PANTHER" id="PTHR11079">
    <property type="entry name" value="CYTOSINE DEAMINASE FAMILY MEMBER"/>
    <property type="match status" value="1"/>
</dbReference>
<feature type="compositionally biased region" description="Polar residues" evidence="3">
    <location>
        <begin position="16"/>
        <end position="43"/>
    </location>
</feature>
<dbReference type="InterPro" id="IPR002125">
    <property type="entry name" value="CMP_dCMP_dom"/>
</dbReference>
<dbReference type="InParanoid" id="A0A0D2U8D1"/>
<feature type="compositionally biased region" description="Polar residues" evidence="3">
    <location>
        <begin position="141"/>
        <end position="150"/>
    </location>
</feature>
<dbReference type="PROSITE" id="PS51747">
    <property type="entry name" value="CYT_DCMP_DEAMINASES_2"/>
    <property type="match status" value="1"/>
</dbReference>
<organism evidence="5 6">
    <name type="scientific">Capsaspora owczarzaki (strain ATCC 30864)</name>
    <dbReference type="NCBI Taxonomy" id="595528"/>
    <lineage>
        <taxon>Eukaryota</taxon>
        <taxon>Filasterea</taxon>
        <taxon>Capsaspora</taxon>
    </lineage>
</organism>
<dbReference type="InterPro" id="IPR016193">
    <property type="entry name" value="Cytidine_deaminase-like"/>
</dbReference>
<comment type="similarity">
    <text evidence="2">Belongs to the cytidine and deoxycytidylate deaminase family. ADAT3 subfamily.</text>
</comment>
<dbReference type="GO" id="GO:0008033">
    <property type="term" value="P:tRNA processing"/>
    <property type="evidence" value="ECO:0007669"/>
    <property type="project" value="UniProtKB-KW"/>
</dbReference>
<dbReference type="GO" id="GO:0005737">
    <property type="term" value="C:cytoplasm"/>
    <property type="evidence" value="ECO:0007669"/>
    <property type="project" value="TreeGrafter"/>
</dbReference>
<dbReference type="Gene3D" id="3.40.140.10">
    <property type="entry name" value="Cytidine Deaminase, domain 2"/>
    <property type="match status" value="1"/>
</dbReference>
<sequence>MTEQDELPNAKRHATMLSSSPTPANSQSQRPSLPSNASTSALSESPDGSLPRRTPVDWRPVPVLLAEVESHTMPTARAIVARVDLPKQMSAVIAFIQQCMQPESARLEHLRRVRKPSNSVMQVLICLVDSVPLLRTHHEISTPSDTSSGSDAACNGNSSSSLTSDQLLLGIKSLLQSRGVADDKSQVLESLSLCVTDVPERIAANQQQHAAGNALWPLAHASALTAAKNSALAEMLFSDDELQRMDGYMDIAIAQAQAARAQGNSPIGAVVVDPATNTILASVGDCSREHTLAHAAMVAIARVADAQRQEYLAALQQGENGAPASAEAGNSRPVAELPYLCTSYDLYITREPCVMCSMALVHSRVGRVFFGTPHPDMGGLAGARRIHAEPKLNHHFLAFRGVAERRCAALFCDGADTE</sequence>
<feature type="domain" description="CMP/dCMP-type deaminase" evidence="4">
    <location>
        <begin position="243"/>
        <end position="399"/>
    </location>
</feature>
<dbReference type="RefSeq" id="XP_011270212.1">
    <property type="nucleotide sequence ID" value="XM_011271910.1"/>
</dbReference>
<keyword evidence="1" id="KW-0819">tRNA processing</keyword>
<evidence type="ECO:0000256" key="1">
    <source>
        <dbReference type="ARBA" id="ARBA00022694"/>
    </source>
</evidence>
<dbReference type="GO" id="GO:0052717">
    <property type="term" value="F:tRNA-specific adenosine-34 deaminase activity"/>
    <property type="evidence" value="ECO:0007669"/>
    <property type="project" value="TreeGrafter"/>
</dbReference>
<dbReference type="AlphaFoldDB" id="A0A0D2U8D1"/>
<dbReference type="eggNOG" id="KOG2771">
    <property type="taxonomic scope" value="Eukaryota"/>
</dbReference>
<name>A0A0D2U8D1_CAPO3</name>
<dbReference type="OrthoDB" id="3180714at2759"/>
<evidence type="ECO:0000313" key="5">
    <source>
        <dbReference type="EMBL" id="KJE91356.1"/>
    </source>
</evidence>
<dbReference type="GO" id="GO:0005634">
    <property type="term" value="C:nucleus"/>
    <property type="evidence" value="ECO:0007669"/>
    <property type="project" value="TreeGrafter"/>
</dbReference>
<dbReference type="SUPFAM" id="SSF53927">
    <property type="entry name" value="Cytidine deaminase-like"/>
    <property type="match status" value="1"/>
</dbReference>
<evidence type="ECO:0000256" key="3">
    <source>
        <dbReference type="SAM" id="MobiDB-lite"/>
    </source>
</evidence>
<dbReference type="PANTHER" id="PTHR11079:SF156">
    <property type="entry name" value="INACTIVE TRNA-SPECIFIC ADENOSINE DEAMINASE-LIKE PROTEIN 3-RELATED"/>
    <property type="match status" value="1"/>
</dbReference>
<accession>A0A0D2U8D1</accession>
<evidence type="ECO:0000259" key="4">
    <source>
        <dbReference type="PROSITE" id="PS51747"/>
    </source>
</evidence>
<dbReference type="PhylomeDB" id="A0A0D2U8D1"/>
<evidence type="ECO:0000256" key="2">
    <source>
        <dbReference type="ARBA" id="ARBA00038160"/>
    </source>
</evidence>
<evidence type="ECO:0000313" key="6">
    <source>
        <dbReference type="Proteomes" id="UP000008743"/>
    </source>
</evidence>
<feature type="region of interest" description="Disordered" evidence="3">
    <location>
        <begin position="139"/>
        <end position="162"/>
    </location>
</feature>
<dbReference type="EMBL" id="KE346362">
    <property type="protein sequence ID" value="KJE91356.1"/>
    <property type="molecule type" value="Genomic_DNA"/>
</dbReference>
<dbReference type="FunCoup" id="A0A0D2U8D1">
    <property type="interactions" value="313"/>
</dbReference>
<dbReference type="Proteomes" id="UP000008743">
    <property type="component" value="Unassembled WGS sequence"/>
</dbReference>
<dbReference type="Pfam" id="PF00383">
    <property type="entry name" value="dCMP_cyt_deam_1"/>
    <property type="match status" value="1"/>
</dbReference>
<dbReference type="OMA" id="DWNYNIW"/>
<keyword evidence="6" id="KW-1185">Reference proteome</keyword>
<protein>
    <recommendedName>
        <fullName evidence="4">CMP/dCMP-type deaminase domain-containing protein</fullName>
    </recommendedName>
</protein>
<gene>
    <name evidence="5" type="ORF">CAOG_008612</name>
</gene>
<dbReference type="STRING" id="595528.A0A0D2U8D1"/>